<feature type="domain" description="BTB" evidence="2">
    <location>
        <begin position="13"/>
        <end position="76"/>
    </location>
</feature>
<dbReference type="EMBL" id="UYRU01047136">
    <property type="protein sequence ID" value="VDN09473.1"/>
    <property type="molecule type" value="Genomic_DNA"/>
</dbReference>
<evidence type="ECO:0000259" key="2">
    <source>
        <dbReference type="PROSITE" id="PS50097"/>
    </source>
</evidence>
<evidence type="ECO:0000313" key="4">
    <source>
        <dbReference type="Proteomes" id="UP000281553"/>
    </source>
</evidence>
<evidence type="ECO:0000313" key="3">
    <source>
        <dbReference type="EMBL" id="VDN09473.1"/>
    </source>
</evidence>
<feature type="compositionally biased region" description="Polar residues" evidence="1">
    <location>
        <begin position="233"/>
        <end position="246"/>
    </location>
</feature>
<protein>
    <recommendedName>
        <fullName evidence="2">BTB domain-containing protein</fullName>
    </recommendedName>
</protein>
<dbReference type="SMART" id="SM00225">
    <property type="entry name" value="BTB"/>
    <property type="match status" value="1"/>
</dbReference>
<proteinExistence type="predicted"/>
<dbReference type="Gene3D" id="3.30.710.10">
    <property type="entry name" value="Potassium Channel Kv1.1, Chain A"/>
    <property type="match status" value="1"/>
</dbReference>
<dbReference type="SUPFAM" id="SSF54695">
    <property type="entry name" value="POZ domain"/>
    <property type="match status" value="1"/>
</dbReference>
<evidence type="ECO:0000256" key="1">
    <source>
        <dbReference type="SAM" id="MobiDB-lite"/>
    </source>
</evidence>
<reference evidence="3 4" key="1">
    <citation type="submission" date="2018-11" db="EMBL/GenBank/DDBJ databases">
        <authorList>
            <consortium name="Pathogen Informatics"/>
        </authorList>
    </citation>
    <scope>NUCLEOTIDE SEQUENCE [LARGE SCALE GENOMIC DNA]</scope>
</reference>
<dbReference type="PANTHER" id="PTHR32370">
    <property type="entry name" value="OS12G0117600 PROTEIN"/>
    <property type="match status" value="1"/>
</dbReference>
<dbReference type="InterPro" id="IPR000210">
    <property type="entry name" value="BTB/POZ_dom"/>
</dbReference>
<dbReference type="Proteomes" id="UP000281553">
    <property type="component" value="Unassembled WGS sequence"/>
</dbReference>
<dbReference type="InterPro" id="IPR043454">
    <property type="entry name" value="NPH3/RPT2-like"/>
</dbReference>
<keyword evidence="4" id="KW-1185">Reference proteome</keyword>
<organism evidence="3 4">
    <name type="scientific">Dibothriocephalus latus</name>
    <name type="common">Fish tapeworm</name>
    <name type="synonym">Diphyllobothrium latum</name>
    <dbReference type="NCBI Taxonomy" id="60516"/>
    <lineage>
        <taxon>Eukaryota</taxon>
        <taxon>Metazoa</taxon>
        <taxon>Spiralia</taxon>
        <taxon>Lophotrochozoa</taxon>
        <taxon>Platyhelminthes</taxon>
        <taxon>Cestoda</taxon>
        <taxon>Eucestoda</taxon>
        <taxon>Diphyllobothriidea</taxon>
        <taxon>Diphyllobothriidae</taxon>
        <taxon>Dibothriocephalus</taxon>
    </lineage>
</organism>
<dbReference type="PROSITE" id="PS50097">
    <property type="entry name" value="BTB"/>
    <property type="match status" value="1"/>
</dbReference>
<sequence length="488" mass="54803">MDPKSLRTSGDFSDITISVNGVAFHLHKFPLITKSEYFKNAVENTSFIEIDSLDGGASTFEKVADFCYGKEFDITSSNVVYLNSAAKVLSMTGRNGLIERTEKYLDRVFREAKSYNKIIPAIVILAYASYLKNFEENDVFVTAYNTVMELWLRPVQSQIFGARSSSPLLNGARHNLLYDPQITRYLSFVPDKLLLKILRENYNTAPSYAAIATIVALNLQRKFQRLLHRKTPNHQSHSFEQQTSTLEGFGKHPFPDPTVKNSHSSIDEGNESGSPEKSNSSVETDELQMLLKDIDFVGEKEALVTSMDAILSALPQEAPLKFTVSVNWCKEALQLTDSCRKGGRCRTRILEITASLLECFTVEDFLTLSPCTIIEIFDAQKAGKLIDSVLRQANSDPSYRQREDELENGDIENEVQFTSPEPDMIRFSPSLANAVDKYLETAVRNGDLTLDLYLRILRPTLANDPRTSHGGIVHTLTELLHCVSSRVE</sequence>
<accession>A0A3P7LFQ4</accession>
<feature type="compositionally biased region" description="Polar residues" evidence="1">
    <location>
        <begin position="271"/>
        <end position="282"/>
    </location>
</feature>
<name>A0A3P7LFQ4_DIBLA</name>
<feature type="region of interest" description="Disordered" evidence="1">
    <location>
        <begin position="230"/>
        <end position="282"/>
    </location>
</feature>
<gene>
    <name evidence="3" type="ORF">DILT_LOCUS5304</name>
</gene>
<dbReference type="InterPro" id="IPR011333">
    <property type="entry name" value="SKP1/BTB/POZ_sf"/>
</dbReference>
<dbReference type="AlphaFoldDB" id="A0A3P7LFQ4"/>
<dbReference type="OrthoDB" id="6272265at2759"/>
<dbReference type="Pfam" id="PF00651">
    <property type="entry name" value="BTB"/>
    <property type="match status" value="1"/>
</dbReference>